<evidence type="ECO:0000256" key="2">
    <source>
        <dbReference type="SAM" id="Phobius"/>
    </source>
</evidence>
<keyword evidence="2" id="KW-0812">Transmembrane</keyword>
<feature type="transmembrane region" description="Helical" evidence="2">
    <location>
        <begin position="86"/>
        <end position="108"/>
    </location>
</feature>
<protein>
    <recommendedName>
        <fullName evidence="5">DUF1640 domain-containing protein</fullName>
    </recommendedName>
</protein>
<gene>
    <name evidence="3" type="ORF">GCM10007870_27260</name>
</gene>
<keyword evidence="2" id="KW-0472">Membrane</keyword>
<keyword evidence="2" id="KW-1133">Transmembrane helix</keyword>
<feature type="coiled-coil region" evidence="1">
    <location>
        <begin position="46"/>
        <end position="73"/>
    </location>
</feature>
<sequence>MPDTAMTAPIDKALSDKDIIIRALEDRVLKLETLVSALGDNQSDLRAEMRSEIASLRTQIKDLKEELEAGIKALGSKFDRVMGGKAVVTALVTLATSILGSGVVHLVVSIGR</sequence>
<dbReference type="Gene3D" id="1.20.58.130">
    <property type="match status" value="1"/>
</dbReference>
<evidence type="ECO:0000313" key="3">
    <source>
        <dbReference type="EMBL" id="GLQ67141.1"/>
    </source>
</evidence>
<evidence type="ECO:0008006" key="5">
    <source>
        <dbReference type="Google" id="ProtNLM"/>
    </source>
</evidence>
<evidence type="ECO:0000313" key="4">
    <source>
        <dbReference type="Proteomes" id="UP001156629"/>
    </source>
</evidence>
<keyword evidence="4" id="KW-1185">Reference proteome</keyword>
<accession>A0ABQ5WWX8</accession>
<reference evidence="4" key="1">
    <citation type="journal article" date="2019" name="Int. J. Syst. Evol. Microbiol.">
        <title>The Global Catalogue of Microorganisms (GCM) 10K type strain sequencing project: providing services to taxonomists for standard genome sequencing and annotation.</title>
        <authorList>
            <consortium name="The Broad Institute Genomics Platform"/>
            <consortium name="The Broad Institute Genome Sequencing Center for Infectious Disease"/>
            <person name="Wu L."/>
            <person name="Ma J."/>
        </authorList>
    </citation>
    <scope>NUCLEOTIDE SEQUENCE [LARGE SCALE GENOMIC DNA]</scope>
    <source>
        <strain evidence="4">NBRC 3266</strain>
    </source>
</reference>
<evidence type="ECO:0000256" key="1">
    <source>
        <dbReference type="SAM" id="Coils"/>
    </source>
</evidence>
<dbReference type="Proteomes" id="UP001156629">
    <property type="component" value="Unassembled WGS sequence"/>
</dbReference>
<keyword evidence="1" id="KW-0175">Coiled coil</keyword>
<dbReference type="EMBL" id="BSNV01000049">
    <property type="protein sequence ID" value="GLQ67141.1"/>
    <property type="molecule type" value="Genomic_DNA"/>
</dbReference>
<name>A0ABQ5WWX8_9PROT</name>
<dbReference type="RefSeq" id="WP_145994740.1">
    <property type="nucleotide sequence ID" value="NZ_BEWP01000006.1"/>
</dbReference>
<comment type="caution">
    <text evidence="3">The sequence shown here is derived from an EMBL/GenBank/DDBJ whole genome shotgun (WGS) entry which is preliminary data.</text>
</comment>
<organism evidence="3 4">
    <name type="scientific">Gluconobacter kondonii</name>
    <dbReference type="NCBI Taxonomy" id="941463"/>
    <lineage>
        <taxon>Bacteria</taxon>
        <taxon>Pseudomonadati</taxon>
        <taxon>Pseudomonadota</taxon>
        <taxon>Alphaproteobacteria</taxon>
        <taxon>Acetobacterales</taxon>
        <taxon>Acetobacteraceae</taxon>
        <taxon>Gluconobacter</taxon>
    </lineage>
</organism>
<proteinExistence type="predicted"/>
<dbReference type="GeneID" id="76194736"/>